<organism evidence="6 7">
    <name type="scientific">Schizophyllum amplum</name>
    <dbReference type="NCBI Taxonomy" id="97359"/>
    <lineage>
        <taxon>Eukaryota</taxon>
        <taxon>Fungi</taxon>
        <taxon>Dikarya</taxon>
        <taxon>Basidiomycota</taxon>
        <taxon>Agaricomycotina</taxon>
        <taxon>Agaricomycetes</taxon>
        <taxon>Agaricomycetidae</taxon>
        <taxon>Agaricales</taxon>
        <taxon>Schizophyllaceae</taxon>
        <taxon>Schizophyllum</taxon>
    </lineage>
</organism>
<dbReference type="InterPro" id="IPR019734">
    <property type="entry name" value="TPR_rpt"/>
</dbReference>
<sequence>MSNSQRLVLAIIDFLNQSIDDGTVKSDDKESLEVAIQCIGEAFGVDPTNNTQAKELSIKPATLQTIFDVFMKTRSRVQAAPEPEVKKAASPADKAQADKLKAEGNALMSAKKYDDAIAAYTRALALDPSNPVYYSNRAAAHSSKQDHLSAVGDAEMAISVDPNFTKAYHRLGHAQFCLGDFAQAADAFERGLKLDPSNANLKSGLQNAKARIADDDAVSTPEAAAAAGGSGGGMPDMGGLADMMRGMGGGAGGGGMPDMSSIMNNPQMRQMAEQMMQNGSLQQLMSNPAIMNMMGGLTGGGGGAGGAGGGGMPDMAELMNNPMLRNLANQFGGAGGAGAGR</sequence>
<dbReference type="OrthoDB" id="2335338at2759"/>
<dbReference type="Pfam" id="PF00515">
    <property type="entry name" value="TPR_1"/>
    <property type="match status" value="1"/>
</dbReference>
<dbReference type="Gene3D" id="1.20.5.420">
    <property type="entry name" value="Immunoglobulin FC, subunit C"/>
    <property type="match status" value="1"/>
</dbReference>
<evidence type="ECO:0000256" key="2">
    <source>
        <dbReference type="ARBA" id="ARBA00022737"/>
    </source>
</evidence>
<accession>A0A550CLI0</accession>
<dbReference type="PANTHER" id="PTHR45831:SF2">
    <property type="entry name" value="LD24721P"/>
    <property type="match status" value="1"/>
</dbReference>
<dbReference type="EMBL" id="VDMD01000004">
    <property type="protein sequence ID" value="TRM65670.1"/>
    <property type="molecule type" value="Genomic_DNA"/>
</dbReference>
<dbReference type="FunFam" id="1.25.40.10:FF:000207">
    <property type="entry name" value="Small glutamine-rich tetratricopeptide repeat-containing protein"/>
    <property type="match status" value="1"/>
</dbReference>
<dbReference type="SMART" id="SM00028">
    <property type="entry name" value="TPR"/>
    <property type="match status" value="3"/>
</dbReference>
<dbReference type="GO" id="GO:0016020">
    <property type="term" value="C:membrane"/>
    <property type="evidence" value="ECO:0007669"/>
    <property type="project" value="TreeGrafter"/>
</dbReference>
<proteinExistence type="inferred from homology"/>
<protein>
    <recommendedName>
        <fullName evidence="5">SGTA homodimerisation domain-containing protein</fullName>
    </recommendedName>
</protein>
<evidence type="ECO:0000256" key="1">
    <source>
        <dbReference type="ARBA" id="ARBA00008175"/>
    </source>
</evidence>
<dbReference type="FunFam" id="1.20.5.420:FF:000005">
    <property type="entry name" value="Hsc70 cochaperone (SGT), putative"/>
    <property type="match status" value="1"/>
</dbReference>
<evidence type="ECO:0000259" key="5">
    <source>
        <dbReference type="Pfam" id="PF16546"/>
    </source>
</evidence>
<feature type="repeat" description="TPR" evidence="4">
    <location>
        <begin position="165"/>
        <end position="198"/>
    </location>
</feature>
<dbReference type="Pfam" id="PF13414">
    <property type="entry name" value="TPR_11"/>
    <property type="match status" value="1"/>
</dbReference>
<evidence type="ECO:0000256" key="3">
    <source>
        <dbReference type="ARBA" id="ARBA00022803"/>
    </source>
</evidence>
<name>A0A550CLI0_9AGAR</name>
<dbReference type="GO" id="GO:0006620">
    <property type="term" value="P:post-translational protein targeting to endoplasmic reticulum membrane"/>
    <property type="evidence" value="ECO:0007669"/>
    <property type="project" value="TreeGrafter"/>
</dbReference>
<dbReference type="AlphaFoldDB" id="A0A550CLI0"/>
<dbReference type="SUPFAM" id="SSF48452">
    <property type="entry name" value="TPR-like"/>
    <property type="match status" value="1"/>
</dbReference>
<dbReference type="STRING" id="97359.A0A550CLI0"/>
<gene>
    <name evidence="6" type="ORF">BD626DRAFT_535225</name>
</gene>
<evidence type="ECO:0000313" key="7">
    <source>
        <dbReference type="Proteomes" id="UP000320762"/>
    </source>
</evidence>
<feature type="domain" description="SGTA homodimerisation" evidence="5">
    <location>
        <begin position="3"/>
        <end position="68"/>
    </location>
</feature>
<evidence type="ECO:0000313" key="6">
    <source>
        <dbReference type="EMBL" id="TRM65670.1"/>
    </source>
</evidence>
<dbReference type="Proteomes" id="UP000320762">
    <property type="component" value="Unassembled WGS sequence"/>
</dbReference>
<dbReference type="PANTHER" id="PTHR45831">
    <property type="entry name" value="LD24721P"/>
    <property type="match status" value="1"/>
</dbReference>
<dbReference type="PROSITE" id="PS50005">
    <property type="entry name" value="TPR"/>
    <property type="match status" value="2"/>
</dbReference>
<dbReference type="Gene3D" id="1.25.40.10">
    <property type="entry name" value="Tetratricopeptide repeat domain"/>
    <property type="match status" value="1"/>
</dbReference>
<comment type="caution">
    <text evidence="6">The sequence shown here is derived from an EMBL/GenBank/DDBJ whole genome shotgun (WGS) entry which is preliminary data.</text>
</comment>
<comment type="similarity">
    <text evidence="1">Belongs to the SGT family.</text>
</comment>
<dbReference type="InterPro" id="IPR011990">
    <property type="entry name" value="TPR-like_helical_dom_sf"/>
</dbReference>
<dbReference type="PROSITE" id="PS50293">
    <property type="entry name" value="TPR_REGION"/>
    <property type="match status" value="1"/>
</dbReference>
<dbReference type="InterPro" id="IPR032374">
    <property type="entry name" value="SGTA_dimer"/>
</dbReference>
<dbReference type="InterPro" id="IPR047150">
    <property type="entry name" value="SGT"/>
</dbReference>
<dbReference type="Pfam" id="PF16546">
    <property type="entry name" value="SGTA_dimer"/>
    <property type="match status" value="1"/>
</dbReference>
<reference evidence="6 7" key="1">
    <citation type="journal article" date="2019" name="New Phytol.">
        <title>Comparative genomics reveals unique wood-decay strategies and fruiting body development in the Schizophyllaceae.</title>
        <authorList>
            <person name="Almasi E."/>
            <person name="Sahu N."/>
            <person name="Krizsan K."/>
            <person name="Balint B."/>
            <person name="Kovacs G.M."/>
            <person name="Kiss B."/>
            <person name="Cseklye J."/>
            <person name="Drula E."/>
            <person name="Henrissat B."/>
            <person name="Nagy I."/>
            <person name="Chovatia M."/>
            <person name="Adam C."/>
            <person name="LaButti K."/>
            <person name="Lipzen A."/>
            <person name="Riley R."/>
            <person name="Grigoriev I.V."/>
            <person name="Nagy L.G."/>
        </authorList>
    </citation>
    <scope>NUCLEOTIDE SEQUENCE [LARGE SCALE GENOMIC DNA]</scope>
    <source>
        <strain evidence="6 7">NL-1724</strain>
    </source>
</reference>
<keyword evidence="2" id="KW-0677">Repeat</keyword>
<keyword evidence="3 4" id="KW-0802">TPR repeat</keyword>
<dbReference type="GO" id="GO:0060090">
    <property type="term" value="F:molecular adaptor activity"/>
    <property type="evidence" value="ECO:0007669"/>
    <property type="project" value="TreeGrafter"/>
</dbReference>
<feature type="repeat" description="TPR" evidence="4">
    <location>
        <begin position="97"/>
        <end position="130"/>
    </location>
</feature>
<evidence type="ECO:0000256" key="4">
    <source>
        <dbReference type="PROSITE-ProRule" id="PRU00339"/>
    </source>
</evidence>
<dbReference type="GO" id="GO:0072380">
    <property type="term" value="C:TRC complex"/>
    <property type="evidence" value="ECO:0007669"/>
    <property type="project" value="TreeGrafter"/>
</dbReference>
<keyword evidence="7" id="KW-1185">Reference proteome</keyword>